<reference evidence="1" key="1">
    <citation type="submission" date="2018-05" db="EMBL/GenBank/DDBJ databases">
        <authorList>
            <person name="Lanie J.A."/>
            <person name="Ng W.-L."/>
            <person name="Kazmierczak K.M."/>
            <person name="Andrzejewski T.M."/>
            <person name="Davidsen T.M."/>
            <person name="Wayne K.J."/>
            <person name="Tettelin H."/>
            <person name="Glass J.I."/>
            <person name="Rusch D."/>
            <person name="Podicherti R."/>
            <person name="Tsui H.-C.T."/>
            <person name="Winkler M.E."/>
        </authorList>
    </citation>
    <scope>NUCLEOTIDE SEQUENCE</scope>
    <source>
        <strain evidence="1">KNB</strain>
    </source>
</reference>
<organism evidence="1">
    <name type="scientific">Candidatus Nitrotoga fabula</name>
    <dbReference type="NCBI Taxonomy" id="2182327"/>
    <lineage>
        <taxon>Bacteria</taxon>
        <taxon>Pseudomonadati</taxon>
        <taxon>Pseudomonadota</taxon>
        <taxon>Betaproteobacteria</taxon>
        <taxon>Nitrosomonadales</taxon>
        <taxon>Gallionellaceae</taxon>
        <taxon>Candidatus Nitrotoga</taxon>
    </lineage>
</organism>
<evidence type="ECO:0000313" key="1">
    <source>
        <dbReference type="EMBL" id="SPS04612.1"/>
    </source>
</evidence>
<protein>
    <submittedName>
        <fullName evidence="1">Uncharacterized protein</fullName>
    </submittedName>
</protein>
<dbReference type="EMBL" id="LS423452">
    <property type="protein sequence ID" value="SPS04612.1"/>
    <property type="molecule type" value="Genomic_DNA"/>
</dbReference>
<dbReference type="AlphaFoldDB" id="A0A2X0R3Y7"/>
<sequence length="54" mass="5469">MRAGAIALRVHSTLDPIAGASTAPHIGYADGSVAPGFVNGGAWARSSRPTGEHR</sequence>
<name>A0A2X0R3Y7_9PROT</name>
<gene>
    <name evidence="1" type="ORF">NITFAB_0201</name>
</gene>
<accession>A0A2X0R3Y7</accession>
<proteinExistence type="predicted"/>